<comment type="caution">
    <text evidence="1">The sequence shown here is derived from an EMBL/GenBank/DDBJ whole genome shotgun (WGS) entry which is preliminary data.</text>
</comment>
<protein>
    <submittedName>
        <fullName evidence="1">Glycosyl hydrolase</fullName>
    </submittedName>
</protein>
<evidence type="ECO:0000313" key="1">
    <source>
        <dbReference type="EMBL" id="MBD2846619.1"/>
    </source>
</evidence>
<sequence>MTGGAAGWSERAEWLQERLYANFHDRQSGILRQWHPAEAGAPGENFYYWWQAHVIDVWVDGYTRTRDARYLARIRSHAEQLRRINGGTFLHPYYDDMEWLALALLRVYDVTGEACWHDRVLELWADIKAGWNDQMGGGVAWNKHQLDYKNTPANAPAAILAARLHQRFGAPEDLAWAERIYAWNRTHLVDPASGFVWDGINRLGDGAIDKDWTFTYCQGVMIGAGLALHACTGAAGYLAHARQTAEAARQRYVDPRSGLLPDEGIDDTGLFKGILVRYIALLVETGEAPGWEEALLRSGETLWSAGLCRASGLVGPSWADRPDGPVQLSVQLSGIMLFEALARLAQRRHAECGSNTSQG</sequence>
<dbReference type="RefSeq" id="WP_190919190.1">
    <property type="nucleotide sequence ID" value="NZ_JACXIZ010000026.1"/>
</dbReference>
<dbReference type="InterPro" id="IPR005198">
    <property type="entry name" value="Glyco_hydro_76"/>
</dbReference>
<name>A0A927BW68_9BACL</name>
<dbReference type="GO" id="GO:0016787">
    <property type="term" value="F:hydrolase activity"/>
    <property type="evidence" value="ECO:0007669"/>
    <property type="project" value="UniProtKB-KW"/>
</dbReference>
<accession>A0A927BW68</accession>
<gene>
    <name evidence="1" type="ORF">IDH44_15575</name>
</gene>
<dbReference type="InterPro" id="IPR053169">
    <property type="entry name" value="MUG_Protein"/>
</dbReference>
<dbReference type="Proteomes" id="UP000621560">
    <property type="component" value="Unassembled WGS sequence"/>
</dbReference>
<keyword evidence="2" id="KW-1185">Reference proteome</keyword>
<dbReference type="PANTHER" id="PTHR47791:SF3">
    <property type="entry name" value="MEIOTICALLY UP-REGULATED GENE 191 PROTEIN"/>
    <property type="match status" value="1"/>
</dbReference>
<proteinExistence type="predicted"/>
<dbReference type="Pfam" id="PF03663">
    <property type="entry name" value="Glyco_hydro_76"/>
    <property type="match status" value="1"/>
</dbReference>
<dbReference type="Gene3D" id="1.50.10.20">
    <property type="match status" value="1"/>
</dbReference>
<keyword evidence="1" id="KW-0378">Hydrolase</keyword>
<dbReference type="AlphaFoldDB" id="A0A927BW68"/>
<dbReference type="InterPro" id="IPR014512">
    <property type="entry name" value="O_gly_hydro"/>
</dbReference>
<evidence type="ECO:0000313" key="2">
    <source>
        <dbReference type="Proteomes" id="UP000621560"/>
    </source>
</evidence>
<dbReference type="InterPro" id="IPR008928">
    <property type="entry name" value="6-hairpin_glycosidase_sf"/>
</dbReference>
<dbReference type="GO" id="GO:0005975">
    <property type="term" value="P:carbohydrate metabolic process"/>
    <property type="evidence" value="ECO:0007669"/>
    <property type="project" value="InterPro"/>
</dbReference>
<dbReference type="PANTHER" id="PTHR47791">
    <property type="entry name" value="MEIOTICALLY UP-REGULATED GENE 191 PROTEIN"/>
    <property type="match status" value="1"/>
</dbReference>
<organism evidence="1 2">
    <name type="scientific">Paenibacillus sabuli</name>
    <dbReference type="NCBI Taxonomy" id="2772509"/>
    <lineage>
        <taxon>Bacteria</taxon>
        <taxon>Bacillati</taxon>
        <taxon>Bacillota</taxon>
        <taxon>Bacilli</taxon>
        <taxon>Bacillales</taxon>
        <taxon>Paenibacillaceae</taxon>
        <taxon>Paenibacillus</taxon>
    </lineage>
</organism>
<dbReference type="PIRSF" id="PIRSF021505">
    <property type="entry name" value="O_gly_hdrol"/>
    <property type="match status" value="1"/>
</dbReference>
<reference evidence="1" key="1">
    <citation type="submission" date="2020-09" db="EMBL/GenBank/DDBJ databases">
        <title>A novel bacterium of genus Paenibacillus, isolated from South China Sea.</title>
        <authorList>
            <person name="Huang H."/>
            <person name="Mo K."/>
            <person name="Hu Y."/>
        </authorList>
    </citation>
    <scope>NUCLEOTIDE SEQUENCE</scope>
    <source>
        <strain evidence="1">IB182496</strain>
    </source>
</reference>
<dbReference type="EMBL" id="JACXIZ010000026">
    <property type="protein sequence ID" value="MBD2846619.1"/>
    <property type="molecule type" value="Genomic_DNA"/>
</dbReference>
<dbReference type="SUPFAM" id="SSF48208">
    <property type="entry name" value="Six-hairpin glycosidases"/>
    <property type="match status" value="1"/>
</dbReference>